<sequence length="78" mass="8796">MESTYEKIKSYIFPAKKVLDSAGKMGTPAQQPAQSTDTSYIQGIVKQRMEEKMKPKNPLADMMSKTKPKTSGHARKKY</sequence>
<dbReference type="EMBL" id="LR796415">
    <property type="protein sequence ID" value="CAB4142822.1"/>
    <property type="molecule type" value="Genomic_DNA"/>
</dbReference>
<proteinExistence type="predicted"/>
<evidence type="ECO:0000313" key="2">
    <source>
        <dbReference type="EMBL" id="CAB4142822.1"/>
    </source>
</evidence>
<evidence type="ECO:0000256" key="1">
    <source>
        <dbReference type="SAM" id="MobiDB-lite"/>
    </source>
</evidence>
<organism evidence="2">
    <name type="scientific">uncultured Caudovirales phage</name>
    <dbReference type="NCBI Taxonomy" id="2100421"/>
    <lineage>
        <taxon>Viruses</taxon>
        <taxon>Duplodnaviria</taxon>
        <taxon>Heunggongvirae</taxon>
        <taxon>Uroviricota</taxon>
        <taxon>Caudoviricetes</taxon>
        <taxon>Peduoviridae</taxon>
        <taxon>Maltschvirus</taxon>
        <taxon>Maltschvirus maltsch</taxon>
    </lineage>
</organism>
<reference evidence="2" key="1">
    <citation type="submission" date="2020-04" db="EMBL/GenBank/DDBJ databases">
        <authorList>
            <person name="Chiriac C."/>
            <person name="Salcher M."/>
            <person name="Ghai R."/>
            <person name="Kavagutti S V."/>
        </authorList>
    </citation>
    <scope>NUCLEOTIDE SEQUENCE</scope>
</reference>
<feature type="region of interest" description="Disordered" evidence="1">
    <location>
        <begin position="50"/>
        <end position="78"/>
    </location>
</feature>
<accession>A0A6J5M9C6</accession>
<name>A0A6J5M9C6_9CAUD</name>
<feature type="compositionally biased region" description="Basic residues" evidence="1">
    <location>
        <begin position="66"/>
        <end position="78"/>
    </location>
</feature>
<gene>
    <name evidence="2" type="ORF">UFOVP434_41</name>
</gene>
<protein>
    <submittedName>
        <fullName evidence="2">Uncharacterized protein</fullName>
    </submittedName>
</protein>